<dbReference type="RefSeq" id="WP_142704760.1">
    <property type="nucleotide sequence ID" value="NZ_VIRS01000007.1"/>
</dbReference>
<dbReference type="AlphaFoldDB" id="A0A545ATX0"/>
<name>A0A545ATX0_9ACTN</name>
<keyword evidence="3" id="KW-1185">Reference proteome</keyword>
<gene>
    <name evidence="2" type="ORF">FL583_12505</name>
</gene>
<evidence type="ECO:0000313" key="2">
    <source>
        <dbReference type="EMBL" id="TQS44778.1"/>
    </source>
</evidence>
<dbReference type="OrthoDB" id="4350149at2"/>
<dbReference type="EMBL" id="VIRS01000007">
    <property type="protein sequence ID" value="TQS44778.1"/>
    <property type="molecule type" value="Genomic_DNA"/>
</dbReference>
<dbReference type="InParanoid" id="A0A545ATX0"/>
<dbReference type="Proteomes" id="UP000317982">
    <property type="component" value="Unassembled WGS sequence"/>
</dbReference>
<keyword evidence="1" id="KW-0732">Signal</keyword>
<evidence type="ECO:0008006" key="4">
    <source>
        <dbReference type="Google" id="ProtNLM"/>
    </source>
</evidence>
<evidence type="ECO:0000256" key="1">
    <source>
        <dbReference type="SAM" id="SignalP"/>
    </source>
</evidence>
<comment type="caution">
    <text evidence="2">The sequence shown here is derived from an EMBL/GenBank/DDBJ whole genome shotgun (WGS) entry which is preliminary data.</text>
</comment>
<protein>
    <recommendedName>
        <fullName evidence="4">Cyclase</fullName>
    </recommendedName>
</protein>
<reference evidence="2 3" key="1">
    <citation type="submission" date="2019-07" db="EMBL/GenBank/DDBJ databases">
        <title>Cryptosporangium phraense sp. nov., isolated from plant litter.</title>
        <authorList>
            <person name="Suriyachadkun C."/>
        </authorList>
    </citation>
    <scope>NUCLEOTIDE SEQUENCE [LARGE SCALE GENOMIC DNA]</scope>
    <source>
        <strain evidence="2 3">A-T 5661</strain>
    </source>
</reference>
<organism evidence="2 3">
    <name type="scientific">Cryptosporangium phraense</name>
    <dbReference type="NCBI Taxonomy" id="2593070"/>
    <lineage>
        <taxon>Bacteria</taxon>
        <taxon>Bacillati</taxon>
        <taxon>Actinomycetota</taxon>
        <taxon>Actinomycetes</taxon>
        <taxon>Cryptosporangiales</taxon>
        <taxon>Cryptosporangiaceae</taxon>
        <taxon>Cryptosporangium</taxon>
    </lineage>
</organism>
<feature type="signal peptide" evidence="1">
    <location>
        <begin position="1"/>
        <end position="25"/>
    </location>
</feature>
<evidence type="ECO:0000313" key="3">
    <source>
        <dbReference type="Proteomes" id="UP000317982"/>
    </source>
</evidence>
<accession>A0A545ATX0</accession>
<proteinExistence type="predicted"/>
<feature type="chain" id="PRO_5039585481" description="Cyclase" evidence="1">
    <location>
        <begin position="26"/>
        <end position="176"/>
    </location>
</feature>
<sequence>MSHPLRRITAAAVLVLAAGSTFVLAPPAYADTVTVNYSCEVPLTGTLTGDVDVTITAPATAAVGDTVEVTVQTGPAPFTAPIDLEAGSVTPSIEVTVGGAQTGSFTAQGTPNTEPIPANTPITPAPMTGSLTLTGAGQVDLSPGTITATAVTVFGTFAIPCTPTSTPPVAASIAVS</sequence>